<comment type="subunit">
    <text evidence="7">Forms a heterodimer with the catalytic subunit Mettl1. Interacts with mei-P26 and weakly interacts with bgcn; required for the function or formation of the mei-P26-bgcn-bam-sxl complex. Interacts with nanos; may be involved in mei-P26-dependent derepression of the BMP signaling pathway. Interacts with Myc; the interaction may be mediated by mei-P26 and may be involved in the regulation of ribosome biogenesis.</text>
</comment>
<dbReference type="EMBL" id="FZQP02006931">
    <property type="protein sequence ID" value="VVD05106.1"/>
    <property type="molecule type" value="Genomic_DNA"/>
</dbReference>
<dbReference type="PANTHER" id="PTHR16288:SF0">
    <property type="entry name" value="TRNA (GUANINE-N(7)-)-METHYLTRANSFERASE NON-CATALYTIC SUBUNIT WDR4"/>
    <property type="match status" value="1"/>
</dbReference>
<proteinExistence type="inferred from homology"/>
<dbReference type="InterPro" id="IPR015943">
    <property type="entry name" value="WD40/YVTN_repeat-like_dom_sf"/>
</dbReference>
<dbReference type="Gene3D" id="2.130.10.10">
    <property type="entry name" value="YVTN repeat-like/Quinoprotein amine dehydrogenase"/>
    <property type="match status" value="1"/>
</dbReference>
<evidence type="ECO:0000256" key="5">
    <source>
        <dbReference type="ARBA" id="ARBA00023242"/>
    </source>
</evidence>
<dbReference type="InterPro" id="IPR001680">
    <property type="entry name" value="WD40_rpt"/>
</dbReference>
<reference evidence="10 11" key="1">
    <citation type="submission" date="2017-07" db="EMBL/GenBank/DDBJ databases">
        <authorList>
            <person name="Talla V."/>
            <person name="Backstrom N."/>
        </authorList>
    </citation>
    <scope>NUCLEOTIDE SEQUENCE [LARGE SCALE GENOMIC DNA]</scope>
</reference>
<protein>
    <submittedName>
        <fullName evidence="10">Uncharacterized protein</fullName>
    </submittedName>
</protein>
<dbReference type="GO" id="GO:0005634">
    <property type="term" value="C:nucleus"/>
    <property type="evidence" value="ECO:0007669"/>
    <property type="project" value="UniProtKB-SubCell"/>
</dbReference>
<dbReference type="GO" id="GO:0005829">
    <property type="term" value="C:cytosol"/>
    <property type="evidence" value="ECO:0007669"/>
    <property type="project" value="TreeGrafter"/>
</dbReference>
<comment type="pathway">
    <text evidence="8">tRNA modification; N(7)-methylguanine-tRNA biosynthesis.</text>
</comment>
<evidence type="ECO:0000313" key="11">
    <source>
        <dbReference type="Proteomes" id="UP000324832"/>
    </source>
</evidence>
<dbReference type="SUPFAM" id="SSF50978">
    <property type="entry name" value="WD40 repeat-like"/>
    <property type="match status" value="1"/>
</dbReference>
<evidence type="ECO:0000256" key="4">
    <source>
        <dbReference type="ARBA" id="ARBA00022737"/>
    </source>
</evidence>
<dbReference type="PROSITE" id="PS50294">
    <property type="entry name" value="WD_REPEATS_REGION"/>
    <property type="match status" value="1"/>
</dbReference>
<evidence type="ECO:0000313" key="10">
    <source>
        <dbReference type="EMBL" id="VVD05106.1"/>
    </source>
</evidence>
<evidence type="ECO:0000256" key="8">
    <source>
        <dbReference type="HAMAP-Rule" id="MF_03056"/>
    </source>
</evidence>
<dbReference type="SMART" id="SM00320">
    <property type="entry name" value="WD40"/>
    <property type="match status" value="2"/>
</dbReference>
<evidence type="ECO:0000256" key="6">
    <source>
        <dbReference type="ARBA" id="ARBA00093337"/>
    </source>
</evidence>
<name>A0A5E4R419_9NEOP</name>
<evidence type="ECO:0000256" key="7">
    <source>
        <dbReference type="ARBA" id="ARBA00093542"/>
    </source>
</evidence>
<evidence type="ECO:0000256" key="1">
    <source>
        <dbReference type="ARBA" id="ARBA00004123"/>
    </source>
</evidence>
<evidence type="ECO:0000256" key="2">
    <source>
        <dbReference type="ARBA" id="ARBA00022574"/>
    </source>
</evidence>
<dbReference type="InterPro" id="IPR028884">
    <property type="entry name" value="Trm82"/>
</dbReference>
<accession>A0A5E4R419</accession>
<dbReference type="InterPro" id="IPR036322">
    <property type="entry name" value="WD40_repeat_dom_sf"/>
</dbReference>
<keyword evidence="5 8" id="KW-0539">Nucleus</keyword>
<dbReference type="UniPathway" id="UPA00989"/>
<comment type="function">
    <text evidence="6">Required for the Mettl1-dependent formation of N(7)-methylguanine at position 46 (m7G46) in tRNA. In the Mettl1-wuho methyltransferase complex, it is required to stabilize and induce conformational changes of the catalytic subunit. Required for binding of nanos mRNA and repression of translation by the mei-P26-bgcn-bam-sxl complex. May cooperate with mei-P26 and nanos to derepress the BMP signaling pathway. May cooperate with mei-P26 to suppress expression of a subset of microRNAs. May cooperate with mei-P26 to regulate bam expression levels in germline cells during gametogenesis. Required to promote mitosis to meiosis transition during gametogenesis. May regulate germline cell division in part by regulating ribosome biogenesis.</text>
</comment>
<dbReference type="Proteomes" id="UP000324832">
    <property type="component" value="Unassembled WGS sequence"/>
</dbReference>
<keyword evidence="4 8" id="KW-0677">Repeat</keyword>
<feature type="repeat" description="WD" evidence="9">
    <location>
        <begin position="154"/>
        <end position="187"/>
    </location>
</feature>
<comment type="similarity">
    <text evidence="8">Belongs to the WD repeat TRM82 family.</text>
</comment>
<organism evidence="10 11">
    <name type="scientific">Leptidea sinapis</name>
    <dbReference type="NCBI Taxonomy" id="189913"/>
    <lineage>
        <taxon>Eukaryota</taxon>
        <taxon>Metazoa</taxon>
        <taxon>Ecdysozoa</taxon>
        <taxon>Arthropoda</taxon>
        <taxon>Hexapoda</taxon>
        <taxon>Insecta</taxon>
        <taxon>Pterygota</taxon>
        <taxon>Neoptera</taxon>
        <taxon>Endopterygota</taxon>
        <taxon>Lepidoptera</taxon>
        <taxon>Glossata</taxon>
        <taxon>Ditrysia</taxon>
        <taxon>Papilionoidea</taxon>
        <taxon>Pieridae</taxon>
        <taxon>Dismorphiinae</taxon>
        <taxon>Leptidea</taxon>
    </lineage>
</organism>
<dbReference type="GO" id="GO:0043527">
    <property type="term" value="C:tRNA methyltransferase complex"/>
    <property type="evidence" value="ECO:0007669"/>
    <property type="project" value="TreeGrafter"/>
</dbReference>
<dbReference type="AlphaFoldDB" id="A0A5E4R419"/>
<evidence type="ECO:0000256" key="3">
    <source>
        <dbReference type="ARBA" id="ARBA00022694"/>
    </source>
</evidence>
<dbReference type="HAMAP" id="MF_03056">
    <property type="entry name" value="TRM82"/>
    <property type="match status" value="1"/>
</dbReference>
<dbReference type="PANTHER" id="PTHR16288">
    <property type="entry name" value="WD40 REPEAT PROTEIN 4"/>
    <property type="match status" value="1"/>
</dbReference>
<keyword evidence="11" id="KW-1185">Reference proteome</keyword>
<evidence type="ECO:0000256" key="9">
    <source>
        <dbReference type="PROSITE-ProRule" id="PRU00221"/>
    </source>
</evidence>
<dbReference type="PROSITE" id="PS50082">
    <property type="entry name" value="WD_REPEATS_2"/>
    <property type="match status" value="1"/>
</dbReference>
<gene>
    <name evidence="10" type="ORF">LSINAPIS_LOCUS14714</name>
</gene>
<comment type="subcellular location">
    <subcellularLocation>
        <location evidence="1 8">Nucleus</location>
    </subcellularLocation>
</comment>
<keyword evidence="3 8" id="KW-0819">tRNA processing</keyword>
<dbReference type="Pfam" id="PF00400">
    <property type="entry name" value="WD40"/>
    <property type="match status" value="1"/>
</dbReference>
<comment type="function">
    <text evidence="8">Required for the formation of N(7)-methylguanine at position 46 (m7G46) in tRNA. In the complex, it is required to stabilize and induce conformational changes of the catalytic subunit.</text>
</comment>
<keyword evidence="2 8" id="KW-0853">WD repeat</keyword>
<sequence length="363" mass="41476">MNLAVNDTVIVAAKGNFVDCYSNSNHNVIDTGGNITDMVISNDDKYLGLLLDPKQLQVYELPQMILKKTFILPRSASKIRFGVENTHLFVADKTGDVLFYDTSSDESGVKLLGHLSLLLNILQSKDSKYLITSDRDEKIKVSHYPNTYSILTYCLGHKEFVNHIEFLPHDERYLLSSSGDGTIKCWDYIKGHLCSNIETKNDIQDDLLKDEFKNLMDSDGIEVDSLPIVHLSSSQLNNTTSLIAATIHSIKEIFIYSLETTNLKFYNKLCNKISIENFPASIIFHKLSLYVLDSTRNNINVYKFSENQNIISTNIIDMFVSKNIAFDKINDFELIKVLFKRKFDNVQEYQERKKRRLGGNLLN</sequence>
<dbReference type="SUPFAM" id="SSF117289">
    <property type="entry name" value="Nucleoporin domain"/>
    <property type="match status" value="1"/>
</dbReference>
<dbReference type="GO" id="GO:0106004">
    <property type="term" value="P:tRNA (guanine-N7)-methylation"/>
    <property type="evidence" value="ECO:0007669"/>
    <property type="project" value="UniProtKB-UniRule"/>
</dbReference>